<feature type="transmembrane region" description="Helical" evidence="1">
    <location>
        <begin position="6"/>
        <end position="22"/>
    </location>
</feature>
<dbReference type="Pfam" id="PF14897">
    <property type="entry name" value="EpsG"/>
    <property type="match status" value="1"/>
</dbReference>
<gene>
    <name evidence="4" type="primary">wzy</name>
    <name evidence="4" type="ORF">SPC20_0010</name>
</gene>
<feature type="transmembrane region" description="Helical" evidence="1">
    <location>
        <begin position="318"/>
        <end position="337"/>
    </location>
</feature>
<evidence type="ECO:0000313" key="2">
    <source>
        <dbReference type="EMBL" id="AFN40464.1"/>
    </source>
</evidence>
<feature type="transmembrane region" description="Helical" evidence="1">
    <location>
        <begin position="270"/>
        <end position="287"/>
    </location>
</feature>
<dbReference type="EMBL" id="CR931679">
    <property type="protein sequence ID" value="CAI33718.1"/>
    <property type="molecule type" value="Genomic_DNA"/>
</dbReference>
<dbReference type="EMBL" id="JQ653094">
    <property type="protein sequence ID" value="AFN40480.1"/>
    <property type="molecule type" value="Genomic_DNA"/>
</dbReference>
<dbReference type="AlphaFoldDB" id="Q4K0T2"/>
<proteinExistence type="predicted"/>
<keyword evidence="1" id="KW-0812">Transmembrane</keyword>
<dbReference type="EMBL" id="JQ653093">
    <property type="protein sequence ID" value="AFN40464.1"/>
    <property type="molecule type" value="Genomic_DNA"/>
</dbReference>
<reference evidence="4" key="1">
    <citation type="journal article" date="2006" name="PLoS Genet.">
        <title>Genetic analysis of the capsular biosynthetic locus from all 90 pneumococcal serotypes.</title>
        <authorList>
            <person name="Bentley S.D."/>
            <person name="Aanensen D.M."/>
            <person name="Mavroidi A."/>
            <person name="Saunders D."/>
            <person name="Rabbinowitsch E."/>
            <person name="Collins M."/>
            <person name="Donohoe K."/>
            <person name="Harris D."/>
            <person name="Murphy L."/>
            <person name="Quail M.A."/>
            <person name="Samuel G."/>
            <person name="Skovsted I.C."/>
            <person name="Kaltoft M.S."/>
            <person name="Barrell B."/>
            <person name="Reeves P.R."/>
            <person name="Parkhill J."/>
            <person name="Spratt B.G."/>
        </authorList>
    </citation>
    <scope>NUCLEOTIDE SEQUENCE</scope>
    <source>
        <strain evidence="4">34365</strain>
    </source>
</reference>
<evidence type="ECO:0000313" key="3">
    <source>
        <dbReference type="EMBL" id="AFN40480.1"/>
    </source>
</evidence>
<feature type="transmembrane region" description="Helical" evidence="1">
    <location>
        <begin position="293"/>
        <end position="311"/>
    </location>
</feature>
<organism evidence="4">
    <name type="scientific">Streptococcus pneumoniae</name>
    <dbReference type="NCBI Taxonomy" id="1313"/>
    <lineage>
        <taxon>Bacteria</taxon>
        <taxon>Bacillati</taxon>
        <taxon>Bacillota</taxon>
        <taxon>Bacilli</taxon>
        <taxon>Lactobacillales</taxon>
        <taxon>Streptococcaceae</taxon>
        <taxon>Streptococcus</taxon>
    </lineage>
</organism>
<protein>
    <submittedName>
        <fullName evidence="2 4">Wzy</fullName>
    </submittedName>
</protein>
<evidence type="ECO:0000256" key="1">
    <source>
        <dbReference type="SAM" id="Phobius"/>
    </source>
</evidence>
<evidence type="ECO:0000313" key="4">
    <source>
        <dbReference type="EMBL" id="CAI33718.1"/>
    </source>
</evidence>
<feature type="transmembrane region" description="Helical" evidence="1">
    <location>
        <begin position="29"/>
        <end position="48"/>
    </location>
</feature>
<keyword evidence="1" id="KW-1133">Transmembrane helix</keyword>
<feature type="transmembrane region" description="Helical" evidence="1">
    <location>
        <begin position="91"/>
        <end position="108"/>
    </location>
</feature>
<name>Q4K0T2_STREE</name>
<feature type="transmembrane region" description="Helical" evidence="1">
    <location>
        <begin position="240"/>
        <end position="258"/>
    </location>
</feature>
<feature type="transmembrane region" description="Helical" evidence="1">
    <location>
        <begin position="162"/>
        <end position="184"/>
    </location>
</feature>
<dbReference type="InterPro" id="IPR049458">
    <property type="entry name" value="EpsG-like"/>
</dbReference>
<feature type="transmembrane region" description="Helical" evidence="1">
    <location>
        <begin position="120"/>
        <end position="150"/>
    </location>
</feature>
<feature type="transmembrane region" description="Helical" evidence="1">
    <location>
        <begin position="196"/>
        <end position="220"/>
    </location>
</feature>
<reference evidence="2" key="2">
    <citation type="journal article" date="2012" name="J. Biol. Chem.">
        <title>Biochemical, Genetic, and Serological Characterization of Two Capsule Subtypes among Streptococcus pneumoniae Serotype 20 Strains: DISCOVERY OF A NEW PNEUMOCOCCAL SEROTYPE.</title>
        <authorList>
            <person name="Calix J.J."/>
            <person name="Porambo R.J."/>
            <person name="Brady A.M."/>
            <person name="Larson T.R."/>
            <person name="Yother J."/>
            <person name="Abeygunwardana C."/>
            <person name="Nahm M.H."/>
        </authorList>
    </citation>
    <scope>NUCLEOTIDE SEQUENCE</scope>
    <source>
        <strain evidence="2">5931-06</strain>
        <strain evidence="3">6320</strain>
    </source>
</reference>
<dbReference type="RefSeq" id="WP_115253476.1">
    <property type="nucleotide sequence ID" value="NZ_CP137102.1"/>
</dbReference>
<keyword evidence="1" id="KW-0472">Membrane</keyword>
<sequence>MIYIGTMLLSMLIITFIKYFRISKKWKEAVYFWGFIPLILIGALRAYVGIDYTTYSLDQIPAVLAGSQTVKFELLDKLVVYIGYYLANQQHYFYIFAIFHIILMWFLYKYIVQQSSNVMLSVFFLLTTVFFTFSLSGIRQSIATAIVFYALKYIKQKKSLHYIIYLGIACLFHSSAVIYILFLVLGKININRFVGFALPMIASLFSFSGSEFVSRIILHLNFYSEYVGSRYYTGAYDKQHQLFTIVMCLSVFLLYYIVPKKEWVNLKLYLNINFVLLLVAIIMPILPTPSRTIYMFVLVHVILIPKLISVIKDYRSKVIITMFFVLGYFIFFSITVLQRNAYETLPYHTIFEYLW</sequence>
<accession>Q4K0T2</accession>